<dbReference type="InterPro" id="IPR000742">
    <property type="entry name" value="EGF"/>
</dbReference>
<dbReference type="InterPro" id="IPR002049">
    <property type="entry name" value="LE_dom"/>
</dbReference>
<organism evidence="14 15">
    <name type="scientific">Leptobrachium leishanense</name>
    <name type="common">Leishan spiny toad</name>
    <dbReference type="NCBI Taxonomy" id="445787"/>
    <lineage>
        <taxon>Eukaryota</taxon>
        <taxon>Metazoa</taxon>
        <taxon>Chordata</taxon>
        <taxon>Craniata</taxon>
        <taxon>Vertebrata</taxon>
        <taxon>Euteleostomi</taxon>
        <taxon>Amphibia</taxon>
        <taxon>Batrachia</taxon>
        <taxon>Anura</taxon>
        <taxon>Pelobatoidea</taxon>
        <taxon>Megophryidae</taxon>
        <taxon>Leptobrachium</taxon>
    </lineage>
</organism>
<evidence type="ECO:0000256" key="10">
    <source>
        <dbReference type="SAM" id="Coils"/>
    </source>
</evidence>
<dbReference type="PROSITE" id="PS01248">
    <property type="entry name" value="EGF_LAM_1"/>
    <property type="match status" value="3"/>
</dbReference>
<evidence type="ECO:0000313" key="14">
    <source>
        <dbReference type="Ensembl" id="ENSLLEP00000039428.1"/>
    </source>
</evidence>
<dbReference type="FunFam" id="2.10.25.10:FF:000188">
    <property type="entry name" value="Laminin subunit gamma 2"/>
    <property type="match status" value="1"/>
</dbReference>
<feature type="disulfide bond" evidence="9">
    <location>
        <begin position="90"/>
        <end position="102"/>
    </location>
</feature>
<reference evidence="14" key="2">
    <citation type="submission" date="2025-09" db="UniProtKB">
        <authorList>
            <consortium name="Ensembl"/>
        </authorList>
    </citation>
    <scope>IDENTIFICATION</scope>
</reference>
<keyword evidence="4" id="KW-0677">Repeat</keyword>
<dbReference type="FunFam" id="2.10.25.10:FF:000090">
    <property type="entry name" value="laminin subunit alpha"/>
    <property type="match status" value="1"/>
</dbReference>
<feature type="domain" description="Laminin EGF-like" evidence="12">
    <location>
        <begin position="90"/>
        <end position="136"/>
    </location>
</feature>
<dbReference type="SMART" id="SM00181">
    <property type="entry name" value="EGF"/>
    <property type="match status" value="5"/>
</dbReference>
<dbReference type="SUPFAM" id="SSF57196">
    <property type="entry name" value="EGF/Laminin"/>
    <property type="match status" value="4"/>
</dbReference>
<dbReference type="PROSITE" id="PS51115">
    <property type="entry name" value="LAMININ_IVA"/>
    <property type="match status" value="1"/>
</dbReference>
<feature type="disulfide bond" evidence="9">
    <location>
        <begin position="158"/>
        <end position="167"/>
    </location>
</feature>
<dbReference type="FunFam" id="2.10.25.10:FF:000067">
    <property type="entry name" value="Laminin subunit gamma 1"/>
    <property type="match status" value="1"/>
</dbReference>
<sequence length="1178" mass="128094">MLGHWSRCPRHLLPVLLAMAMHAMVLGIEVSSSVCHCNGRSRQCVFDQDLLAQTGSGFRCINCDGGTDGPRCERCKDGYYPQPGGTCAPCSCHERGSRNLQCDNLGRCSCKAGVTGEKCDRCQPGFHSFTEAGCRRDGCQCNPAGSSQGCDASGRCVCKETVTGETCDRCKAGYYNLEASRSQGCLQCFCHGHSTICSSATQYSVNNITSSFQKGTDGWNAVLRDGSPSPVPLRLSRHHPEIYLASRQREPLYFNAPEMFLGDQSLSYGQVLTLRFRVDRGRYRAGSEDIVLEGNGLRITLPLTSSKTALPCRLPQTYSFRLDELSESPWTPSLSHLDFRRLLSNVSSLRIRGTYGEYSTGYLQSVTLVSAHLMPGVPAPWVEKCACPPGYQGQFCARCAAGYRRESPGLGSFSSCVACNCPGGGLCDPETGDCYSGDQNPNNDCAECLHGYYNDPRDLQSCLPCPCGAGIGCSLSPETQEPVCDDCPVGLNGPRCEVCADGYFGDPQGQRGPPSSCRLCGCSNNIDPTVEGNCDRATGECLKCIHNTGGFYCDRCKDGFYGNPLDPNPELKCRACYCHPVGSEGGGCQKDGLCVCKPGFSGENCDRPQCPSCYNQVGEKINLYKRELQGLSGATSNPLPARRQLEERLTNAETTARGMLREAEAAQGAQVSLQRHLAVLQGSQSGTQAELEQAQRQLQAVQTQSSQYHGQLQDTKRKIGAMKLQLQGSEPDLSRLTFQSSNSQLSSGYFAQLSQEAQTIANRLAQDAQTATQDASDAQEDSQRILQILRSGDVDPEAAERLRKRLEETRTQVATLETEAIQSAAAAERSHHESVQTARAVSQASRLSSVEFQAELQRLRGESAAIKDSVDREMAQSKELQSKINAWEQEAEQKLQEGRDSKVLADEYLLRVNAAKTRAEQAIRTGNSTFYEIEGILSNLKGFDDKVGDRRSEAEAAMRRLPEIRRRVEAATGNTERAEDALQGAERDANLALGNAGEAENIASAVQMDMLQMGKDVNGSAEMALALEREFAELRRLTKVTGEDLDSRTKTADQDSASAEGIAQQALGSETRASGASDAVTATLGALDHVLSLMDQPLVGDEEGLRTLERSMNLARTQLYDRLRPAMEDMELAATRQRQRILSLDTEISETLIDIQSLRDIVASLPPGCYSTTAIERP</sequence>
<dbReference type="PROSITE" id="PS50027">
    <property type="entry name" value="EGF_LAM_2"/>
    <property type="match status" value="3"/>
</dbReference>
<keyword evidence="10" id="KW-0175">Coiled coil</keyword>
<feature type="domain" description="Laminin EGF-like" evidence="12">
    <location>
        <begin position="520"/>
        <end position="575"/>
    </location>
</feature>
<dbReference type="CDD" id="cd00055">
    <property type="entry name" value="EGF_Lam"/>
    <property type="match status" value="6"/>
</dbReference>
<dbReference type="GO" id="GO:0007411">
    <property type="term" value="P:axon guidance"/>
    <property type="evidence" value="ECO:0007669"/>
    <property type="project" value="TreeGrafter"/>
</dbReference>
<feature type="disulfide bond" evidence="9">
    <location>
        <begin position="110"/>
        <end position="119"/>
    </location>
</feature>
<evidence type="ECO:0000256" key="2">
    <source>
        <dbReference type="ARBA" id="ARBA00022525"/>
    </source>
</evidence>
<dbReference type="SMART" id="SM00281">
    <property type="entry name" value="LamB"/>
    <property type="match status" value="1"/>
</dbReference>
<dbReference type="Pfam" id="PF00053">
    <property type="entry name" value="EGF_laminin"/>
    <property type="match status" value="7"/>
</dbReference>
<feature type="coiled-coil region" evidence="10">
    <location>
        <begin position="870"/>
        <end position="897"/>
    </location>
</feature>
<evidence type="ECO:0000256" key="5">
    <source>
        <dbReference type="ARBA" id="ARBA00022869"/>
    </source>
</evidence>
<keyword evidence="6 9" id="KW-1015">Disulfide bond</keyword>
<keyword evidence="3 11" id="KW-0732">Signal</keyword>
<feature type="signal peptide" evidence="11">
    <location>
        <begin position="1"/>
        <end position="27"/>
    </location>
</feature>
<dbReference type="Gene3D" id="2.10.25.10">
    <property type="entry name" value="Laminin"/>
    <property type="match status" value="5"/>
</dbReference>
<evidence type="ECO:0000256" key="8">
    <source>
        <dbReference type="ARBA" id="ARBA00023292"/>
    </source>
</evidence>
<dbReference type="Pfam" id="PF00052">
    <property type="entry name" value="Laminin_B"/>
    <property type="match status" value="1"/>
</dbReference>
<dbReference type="OrthoDB" id="430826at2759"/>
<evidence type="ECO:0000256" key="11">
    <source>
        <dbReference type="SAM" id="SignalP"/>
    </source>
</evidence>
<evidence type="ECO:0000256" key="3">
    <source>
        <dbReference type="ARBA" id="ARBA00022729"/>
    </source>
</evidence>
<protein>
    <submittedName>
        <fullName evidence="14">Laminin subunit gamma 2</fullName>
    </submittedName>
</protein>
<keyword evidence="5" id="KW-0272">Extracellular matrix</keyword>
<feature type="chain" id="PRO_5034220523" evidence="11">
    <location>
        <begin position="28"/>
        <end position="1178"/>
    </location>
</feature>
<dbReference type="GO" id="GO:0009887">
    <property type="term" value="P:animal organ morphogenesis"/>
    <property type="evidence" value="ECO:0007669"/>
    <property type="project" value="TreeGrafter"/>
</dbReference>
<name>A0A8C5QLV8_9ANUR</name>
<evidence type="ECO:0000256" key="9">
    <source>
        <dbReference type="PROSITE-ProRule" id="PRU00460"/>
    </source>
</evidence>
<feature type="coiled-coil region" evidence="10">
    <location>
        <begin position="761"/>
        <end position="819"/>
    </location>
</feature>
<keyword evidence="5" id="KW-0084">Basement membrane</keyword>
<feature type="domain" description="Laminin IV type A" evidence="13">
    <location>
        <begin position="214"/>
        <end position="384"/>
    </location>
</feature>
<comment type="caution">
    <text evidence="9">Lacks conserved residue(s) required for the propagation of feature annotation.</text>
</comment>
<evidence type="ECO:0000313" key="15">
    <source>
        <dbReference type="Proteomes" id="UP000694569"/>
    </source>
</evidence>
<feature type="domain" description="Laminin EGF-like" evidence="12">
    <location>
        <begin position="139"/>
        <end position="187"/>
    </location>
</feature>
<dbReference type="GO" id="GO:0009888">
    <property type="term" value="P:tissue development"/>
    <property type="evidence" value="ECO:0007669"/>
    <property type="project" value="TreeGrafter"/>
</dbReference>
<dbReference type="GO" id="GO:0005576">
    <property type="term" value="C:extracellular region"/>
    <property type="evidence" value="ECO:0007669"/>
    <property type="project" value="UniProtKB-ARBA"/>
</dbReference>
<keyword evidence="15" id="KW-1185">Reference proteome</keyword>
<dbReference type="PANTHER" id="PTHR10574:SF313">
    <property type="entry name" value="LAMININ SUBUNIT GAMMA-2"/>
    <property type="match status" value="1"/>
</dbReference>
<comment type="subcellular location">
    <subcellularLocation>
        <location evidence="1">Secreted</location>
        <location evidence="1">Extracellular space</location>
        <location evidence="1">Extracellular matrix</location>
        <location evidence="1">Basement membrane</location>
    </subcellularLocation>
</comment>
<feature type="coiled-coil region" evidence="10">
    <location>
        <begin position="642"/>
        <end position="711"/>
    </location>
</feature>
<dbReference type="InterPro" id="IPR050440">
    <property type="entry name" value="Laminin/Netrin_ECM"/>
</dbReference>
<evidence type="ECO:0000256" key="4">
    <source>
        <dbReference type="ARBA" id="ARBA00022737"/>
    </source>
</evidence>
<evidence type="ECO:0000256" key="7">
    <source>
        <dbReference type="ARBA" id="ARBA00023180"/>
    </source>
</evidence>
<dbReference type="Ensembl" id="ENSLLET00000041014.1">
    <property type="protein sequence ID" value="ENSLLEP00000039428.1"/>
    <property type="gene ID" value="ENSLLEG00000025049.1"/>
</dbReference>
<dbReference type="PANTHER" id="PTHR10574">
    <property type="entry name" value="NETRIN/LAMININ-RELATED"/>
    <property type="match status" value="1"/>
</dbReference>
<gene>
    <name evidence="14" type="primary">LAMC2</name>
</gene>
<dbReference type="SMART" id="SM00180">
    <property type="entry name" value="EGF_Lam"/>
    <property type="match status" value="8"/>
</dbReference>
<evidence type="ECO:0000256" key="1">
    <source>
        <dbReference type="ARBA" id="ARBA00004302"/>
    </source>
</evidence>
<accession>A0A8C5QLV8</accession>
<reference evidence="14" key="1">
    <citation type="submission" date="2025-08" db="UniProtKB">
        <authorList>
            <consortium name="Ensembl"/>
        </authorList>
    </citation>
    <scope>IDENTIFICATION</scope>
</reference>
<dbReference type="FunFam" id="2.10.25.10:FF:000051">
    <property type="entry name" value="Laminin subunit alpha 4"/>
    <property type="match status" value="1"/>
</dbReference>
<keyword evidence="2" id="KW-0964">Secreted</keyword>
<keyword evidence="7" id="KW-0325">Glycoprotein</keyword>
<keyword evidence="8 9" id="KW-0424">Laminin EGF-like domain</keyword>
<evidence type="ECO:0000259" key="12">
    <source>
        <dbReference type="PROSITE" id="PS50027"/>
    </source>
</evidence>
<dbReference type="Proteomes" id="UP000694569">
    <property type="component" value="Unplaced"/>
</dbReference>
<proteinExistence type="predicted"/>
<feature type="disulfide bond" evidence="9">
    <location>
        <begin position="544"/>
        <end position="553"/>
    </location>
</feature>
<dbReference type="GeneTree" id="ENSGT00940000160470"/>
<dbReference type="AlphaFoldDB" id="A0A8C5QLV8"/>
<dbReference type="InterPro" id="IPR000034">
    <property type="entry name" value="Laminin_IV"/>
</dbReference>
<evidence type="ECO:0000256" key="6">
    <source>
        <dbReference type="ARBA" id="ARBA00023157"/>
    </source>
</evidence>
<evidence type="ECO:0000259" key="13">
    <source>
        <dbReference type="PROSITE" id="PS51115"/>
    </source>
</evidence>
<dbReference type="GO" id="GO:0005604">
    <property type="term" value="C:basement membrane"/>
    <property type="evidence" value="ECO:0007669"/>
    <property type="project" value="UniProtKB-SubCell"/>
</dbReference>